<evidence type="ECO:0000313" key="3">
    <source>
        <dbReference type="Proteomes" id="UP000189738"/>
    </source>
</evidence>
<accession>A0A494J9V5</accession>
<protein>
    <submittedName>
        <fullName evidence="2">Uncharacterized protein</fullName>
    </submittedName>
</protein>
<dbReference type="RefSeq" id="WP_078719988.1">
    <property type="nucleotide sequence ID" value="NZ_CP014339.1"/>
</dbReference>
<sequence>MKRILFLTILLAGLYIKAQTIPLSEYFYTTIMSGMYFKDMDNVLPLFKGKWTANYNDNTITLVLKKFKKHPVKPARFSNLNYGMDVLLMTYTIKDSNGKLLYSTIDRKITNPYSIISSAAVLSPETRVLFPYNGEGCPDTGGTIALTDIDSTHIEWSFLIMANVGPKVECKKTDNAKLFPPRAPELIFTKQ</sequence>
<name>A0A494J9V5_9FLAO</name>
<organism evidence="2">
    <name type="scientific">Elizabethkingia anophelis</name>
    <dbReference type="NCBI Taxonomy" id="1117645"/>
    <lineage>
        <taxon>Bacteria</taxon>
        <taxon>Pseudomonadati</taxon>
        <taxon>Bacteroidota</taxon>
        <taxon>Flavobacteriia</taxon>
        <taxon>Flavobacteriales</taxon>
        <taxon>Weeksellaceae</taxon>
        <taxon>Elizabethkingia</taxon>
    </lineage>
</organism>
<proteinExistence type="predicted"/>
<dbReference type="AlphaFoldDB" id="A0A494J9V5"/>
<dbReference type="Proteomes" id="UP000189738">
    <property type="component" value="Chromosome"/>
</dbReference>
<gene>
    <name evidence="1" type="ORF">AYC66_13540</name>
    <name evidence="2" type="ORF">BAY09_14485</name>
</gene>
<evidence type="ECO:0000313" key="1">
    <source>
        <dbReference type="EMBL" id="AQX51633.1"/>
    </source>
</evidence>
<dbReference type="EMBL" id="CP014339">
    <property type="protein sequence ID" value="AQX51633.1"/>
    <property type="molecule type" value="Genomic_DNA"/>
</dbReference>
<reference evidence="2" key="2">
    <citation type="submission" date="2016-06" db="EMBL/GenBank/DDBJ databases">
        <authorList>
            <person name="Nicholson A.C."/>
        </authorList>
    </citation>
    <scope>NUCLEOTIDE SEQUENCE [LARGE SCALE GENOMIC DNA]</scope>
    <source>
        <strain evidence="2">E6809</strain>
    </source>
</reference>
<evidence type="ECO:0000313" key="2">
    <source>
        <dbReference type="EMBL" id="OPB52358.1"/>
    </source>
</evidence>
<reference evidence="1 3" key="1">
    <citation type="submission" date="2016-02" db="EMBL/GenBank/DDBJ databases">
        <authorList>
            <person name="Nicholson A.C."/>
            <person name="Humrighouse B.W."/>
            <person name="Loparev V."/>
            <person name="Emery B."/>
            <person name="Graziano J."/>
            <person name="McQuiston J.R."/>
        </authorList>
    </citation>
    <scope>NUCLEOTIDE SEQUENCE [LARGE SCALE GENOMIC DNA]</scope>
    <source>
        <strain evidence="1 3">E6809</strain>
    </source>
</reference>
<dbReference type="EMBL" id="MAHS01000003">
    <property type="protein sequence ID" value="OPB52358.1"/>
    <property type="molecule type" value="Genomic_DNA"/>
</dbReference>